<reference evidence="3 4" key="1">
    <citation type="submission" date="2018-10" db="EMBL/GenBank/DDBJ databases">
        <title>Robbsia sp. DHC34, isolated from soil.</title>
        <authorList>
            <person name="Gao Z.-H."/>
            <person name="Qiu L.-H."/>
        </authorList>
    </citation>
    <scope>NUCLEOTIDE SEQUENCE [LARGE SCALE GENOMIC DNA]</scope>
    <source>
        <strain evidence="3 4">DHC34</strain>
    </source>
</reference>
<dbReference type="PROSITE" id="PS50005">
    <property type="entry name" value="TPR"/>
    <property type="match status" value="2"/>
</dbReference>
<dbReference type="SUPFAM" id="SSF53756">
    <property type="entry name" value="UDP-Glycosyltransferase/glycogen phosphorylase"/>
    <property type="match status" value="1"/>
</dbReference>
<dbReference type="SUPFAM" id="SSF48452">
    <property type="entry name" value="TPR-like"/>
    <property type="match status" value="1"/>
</dbReference>
<dbReference type="PANTHER" id="PTHR46401:SF9">
    <property type="entry name" value="MANNOSYLTRANSFERASE A"/>
    <property type="match status" value="1"/>
</dbReference>
<name>A0A494XCX1_9BURK</name>
<dbReference type="GO" id="GO:0016757">
    <property type="term" value="F:glycosyltransferase activity"/>
    <property type="evidence" value="ECO:0007669"/>
    <property type="project" value="InterPro"/>
</dbReference>
<dbReference type="InterPro" id="IPR011990">
    <property type="entry name" value="TPR-like_helical_dom_sf"/>
</dbReference>
<accession>A0A494XCX1</accession>
<organism evidence="3 4">
    <name type="scientific">Pararobbsia silviterrae</name>
    <dbReference type="NCBI Taxonomy" id="1792498"/>
    <lineage>
        <taxon>Bacteria</taxon>
        <taxon>Pseudomonadati</taxon>
        <taxon>Pseudomonadota</taxon>
        <taxon>Betaproteobacteria</taxon>
        <taxon>Burkholderiales</taxon>
        <taxon>Burkholderiaceae</taxon>
        <taxon>Pararobbsia</taxon>
    </lineage>
</organism>
<dbReference type="CDD" id="cd03809">
    <property type="entry name" value="GT4_MtfB-like"/>
    <property type="match status" value="1"/>
</dbReference>
<dbReference type="AlphaFoldDB" id="A0A494XCX1"/>
<dbReference type="InterPro" id="IPR019734">
    <property type="entry name" value="TPR_rpt"/>
</dbReference>
<keyword evidence="3" id="KW-0808">Transferase</keyword>
<dbReference type="PANTHER" id="PTHR46401">
    <property type="entry name" value="GLYCOSYLTRANSFERASE WBBK-RELATED"/>
    <property type="match status" value="1"/>
</dbReference>
<dbReference type="SMART" id="SM00028">
    <property type="entry name" value="TPR"/>
    <property type="match status" value="2"/>
</dbReference>
<sequence>MTFTFRIRGRRRIREANQARDARLWAQAAALYEAHVKRRPRDVAVVVQLANCLKEAGEHAKSLSFYERAIELSPTDADVFLQRGHLFKLMNRRADALASYRTALKHDADNPHAFRELLGMGEYDDLPIDDTVTTDEAVNTIWLDITDLIEYAKHNRSFSGIQRVVANLVRFAAQQAPGAFRVVPVVPDYARLRVLAVPIERVQALIDLFDTPRVERKTIDKAILAVYTSRYKVVPTARDAVVIAGAFWIYPHYDVIARLRKNGVRFGVFVHDLIPIKYPEYVHHGAIVDFQNKWVEVLGVTDFVLTNSEYVASEVKAYLNDTLTFDVPVKAVPLATELRERTASPDIVDPAIVDVCRHPFVLCVCTLEVRKNHLYLVKVWQRLRERFGENAPKLVFVGKWGWDVEELQLYLETLGCLDDWLHIFNGISDGALEYLYERCLFTAYVSFAEGFGLPIGESLVHGKPCIASSTTSMPEVGGRFARYVDPYDLDDGFRVFEQTLADRTGLEAWRDDIRQHFSPRTWNAFCADFYRCVETFHAEFEGAPAALNCVLPSAKIVRGGESAIAHLAATRARIVTFDAARCTGWSQMEKWGVWSVNSVATLEFGSDLEAGSDIQIYLRLRRPAGKTSTRLTVRCADTVESFRLAVHDTFIAFSGVVDADRRIRIELNVRRRGSDADVGVGFIALTAIAYFAKPQHATSLLTGTD</sequence>
<dbReference type="EMBL" id="RBZU01000012">
    <property type="protein sequence ID" value="RKP47732.1"/>
    <property type="molecule type" value="Genomic_DNA"/>
</dbReference>
<dbReference type="OrthoDB" id="433681at2"/>
<feature type="domain" description="Glycosyl transferase family 1" evidence="2">
    <location>
        <begin position="359"/>
        <end position="488"/>
    </location>
</feature>
<evidence type="ECO:0000256" key="1">
    <source>
        <dbReference type="PROSITE-ProRule" id="PRU00339"/>
    </source>
</evidence>
<keyword evidence="4" id="KW-1185">Reference proteome</keyword>
<dbReference type="InterPro" id="IPR001296">
    <property type="entry name" value="Glyco_trans_1"/>
</dbReference>
<dbReference type="Gene3D" id="1.25.40.10">
    <property type="entry name" value="Tetratricopeptide repeat domain"/>
    <property type="match status" value="1"/>
</dbReference>
<dbReference type="Pfam" id="PF13181">
    <property type="entry name" value="TPR_8"/>
    <property type="match status" value="1"/>
</dbReference>
<gene>
    <name evidence="3" type="ORF">D7S86_22465</name>
</gene>
<feature type="repeat" description="TPR" evidence="1">
    <location>
        <begin position="77"/>
        <end position="110"/>
    </location>
</feature>
<evidence type="ECO:0000259" key="2">
    <source>
        <dbReference type="Pfam" id="PF00534"/>
    </source>
</evidence>
<dbReference type="Gene3D" id="3.40.50.2000">
    <property type="entry name" value="Glycogen Phosphorylase B"/>
    <property type="match status" value="1"/>
</dbReference>
<dbReference type="RefSeq" id="WP_121089546.1">
    <property type="nucleotide sequence ID" value="NZ_RBZU01000012.1"/>
</dbReference>
<evidence type="ECO:0000313" key="4">
    <source>
        <dbReference type="Proteomes" id="UP000270342"/>
    </source>
</evidence>
<evidence type="ECO:0000313" key="3">
    <source>
        <dbReference type="EMBL" id="RKP47732.1"/>
    </source>
</evidence>
<dbReference type="Proteomes" id="UP000270342">
    <property type="component" value="Unassembled WGS sequence"/>
</dbReference>
<protein>
    <submittedName>
        <fullName evidence="3">Glycosyltransferase</fullName>
    </submittedName>
</protein>
<proteinExistence type="predicted"/>
<feature type="repeat" description="TPR" evidence="1">
    <location>
        <begin position="43"/>
        <end position="76"/>
    </location>
</feature>
<keyword evidence="1" id="KW-0802">TPR repeat</keyword>
<dbReference type="Pfam" id="PF00534">
    <property type="entry name" value="Glycos_transf_1"/>
    <property type="match status" value="1"/>
</dbReference>
<comment type="caution">
    <text evidence="3">The sequence shown here is derived from an EMBL/GenBank/DDBJ whole genome shotgun (WGS) entry which is preliminary data.</text>
</comment>